<dbReference type="KEGG" id="ssl:SS1G_08179"/>
<evidence type="ECO:0000313" key="1">
    <source>
        <dbReference type="EMBL" id="EDN92316.1"/>
    </source>
</evidence>
<name>A7ES74_SCLS1</name>
<gene>
    <name evidence="1" type="ORF">SS1G_08179</name>
</gene>
<reference evidence="2" key="1">
    <citation type="journal article" date="2011" name="PLoS Genet.">
        <title>Genomic analysis of the necrotrophic fungal pathogens Sclerotinia sclerotiorum and Botrytis cinerea.</title>
        <authorList>
            <person name="Amselem J."/>
            <person name="Cuomo C.A."/>
            <person name="van Kan J.A."/>
            <person name="Viaud M."/>
            <person name="Benito E.P."/>
            <person name="Couloux A."/>
            <person name="Coutinho P.M."/>
            <person name="de Vries R.P."/>
            <person name="Dyer P.S."/>
            <person name="Fillinger S."/>
            <person name="Fournier E."/>
            <person name="Gout L."/>
            <person name="Hahn M."/>
            <person name="Kohn L."/>
            <person name="Lapalu N."/>
            <person name="Plummer K.M."/>
            <person name="Pradier J.M."/>
            <person name="Quevillon E."/>
            <person name="Sharon A."/>
            <person name="Simon A."/>
            <person name="ten Have A."/>
            <person name="Tudzynski B."/>
            <person name="Tudzynski P."/>
            <person name="Wincker P."/>
            <person name="Andrew M."/>
            <person name="Anthouard V."/>
            <person name="Beever R.E."/>
            <person name="Beffa R."/>
            <person name="Benoit I."/>
            <person name="Bouzid O."/>
            <person name="Brault B."/>
            <person name="Chen Z."/>
            <person name="Choquer M."/>
            <person name="Collemare J."/>
            <person name="Cotton P."/>
            <person name="Danchin E.G."/>
            <person name="Da Silva C."/>
            <person name="Gautier A."/>
            <person name="Giraud C."/>
            <person name="Giraud T."/>
            <person name="Gonzalez C."/>
            <person name="Grossetete S."/>
            <person name="Guldener U."/>
            <person name="Henrissat B."/>
            <person name="Howlett B.J."/>
            <person name="Kodira C."/>
            <person name="Kretschmer M."/>
            <person name="Lappartient A."/>
            <person name="Leroch M."/>
            <person name="Levis C."/>
            <person name="Mauceli E."/>
            <person name="Neuveglise C."/>
            <person name="Oeser B."/>
            <person name="Pearson M."/>
            <person name="Poulain J."/>
            <person name="Poussereau N."/>
            <person name="Quesneville H."/>
            <person name="Rascle C."/>
            <person name="Schumacher J."/>
            <person name="Segurens B."/>
            <person name="Sexton A."/>
            <person name="Silva E."/>
            <person name="Sirven C."/>
            <person name="Soanes D.M."/>
            <person name="Talbot N.J."/>
            <person name="Templeton M."/>
            <person name="Yandava C."/>
            <person name="Yarden O."/>
            <person name="Zeng Q."/>
            <person name="Rollins J.A."/>
            <person name="Lebrun M.H."/>
            <person name="Dickman M."/>
        </authorList>
    </citation>
    <scope>NUCLEOTIDE SEQUENCE [LARGE SCALE GENOMIC DNA]</scope>
    <source>
        <strain evidence="2">ATCC 18683 / 1980 / Ss-1</strain>
    </source>
</reference>
<dbReference type="AlphaFoldDB" id="A7ES74"/>
<dbReference type="RefSeq" id="XP_001590439.1">
    <property type="nucleotide sequence ID" value="XM_001590389.1"/>
</dbReference>
<dbReference type="GeneID" id="5486754"/>
<proteinExistence type="predicted"/>
<evidence type="ECO:0000313" key="2">
    <source>
        <dbReference type="Proteomes" id="UP000001312"/>
    </source>
</evidence>
<dbReference type="InParanoid" id="A7ES74"/>
<accession>A7ES74</accession>
<keyword evidence="2" id="KW-1185">Reference proteome</keyword>
<dbReference type="HOGENOM" id="CLU_3410784_0_0_1"/>
<protein>
    <submittedName>
        <fullName evidence="1">Uncharacterized protein</fullName>
    </submittedName>
</protein>
<dbReference type="Proteomes" id="UP000001312">
    <property type="component" value="Unassembled WGS sequence"/>
</dbReference>
<organism evidence="1 2">
    <name type="scientific">Sclerotinia sclerotiorum (strain ATCC 18683 / 1980 / Ss-1)</name>
    <name type="common">White mold</name>
    <name type="synonym">Whetzelinia sclerotiorum</name>
    <dbReference type="NCBI Taxonomy" id="665079"/>
    <lineage>
        <taxon>Eukaryota</taxon>
        <taxon>Fungi</taxon>
        <taxon>Dikarya</taxon>
        <taxon>Ascomycota</taxon>
        <taxon>Pezizomycotina</taxon>
        <taxon>Leotiomycetes</taxon>
        <taxon>Helotiales</taxon>
        <taxon>Sclerotiniaceae</taxon>
        <taxon>Sclerotinia</taxon>
    </lineage>
</organism>
<dbReference type="EMBL" id="CH476631">
    <property type="protein sequence ID" value="EDN92316.1"/>
    <property type="molecule type" value="Genomic_DNA"/>
</dbReference>
<sequence>MTTGVKTLYAGRQRYIFMVKYGESAWMFS</sequence>